<dbReference type="AlphaFoldDB" id="A0AAV4ZMU8"/>
<organism evidence="2 3">
    <name type="scientific">Methylobacterium hispanicum</name>
    <dbReference type="NCBI Taxonomy" id="270350"/>
    <lineage>
        <taxon>Bacteria</taxon>
        <taxon>Pseudomonadati</taxon>
        <taxon>Pseudomonadota</taxon>
        <taxon>Alphaproteobacteria</taxon>
        <taxon>Hyphomicrobiales</taxon>
        <taxon>Methylobacteriaceae</taxon>
        <taxon>Methylobacterium</taxon>
    </lineage>
</organism>
<gene>
    <name evidence="2" type="ORF">BHAOGJBA_3357</name>
</gene>
<dbReference type="GO" id="GO:0071949">
    <property type="term" value="F:FAD binding"/>
    <property type="evidence" value="ECO:0007669"/>
    <property type="project" value="InterPro"/>
</dbReference>
<dbReference type="Gene3D" id="3.30.70.100">
    <property type="match status" value="1"/>
</dbReference>
<feature type="domain" description="BLUF" evidence="1">
    <location>
        <begin position="1"/>
        <end position="96"/>
    </location>
</feature>
<dbReference type="SUPFAM" id="SSF54975">
    <property type="entry name" value="Acylphosphatase/BLUF domain-like"/>
    <property type="match status" value="1"/>
</dbReference>
<accession>A0AAV4ZMU8</accession>
<evidence type="ECO:0000313" key="3">
    <source>
        <dbReference type="Proteomes" id="UP001055247"/>
    </source>
</evidence>
<name>A0AAV4ZMU8_9HYPH</name>
<dbReference type="GO" id="GO:0009882">
    <property type="term" value="F:blue light photoreceptor activity"/>
    <property type="evidence" value="ECO:0007669"/>
    <property type="project" value="InterPro"/>
</dbReference>
<dbReference type="InterPro" id="IPR036046">
    <property type="entry name" value="Acylphosphatase-like_dom_sf"/>
</dbReference>
<evidence type="ECO:0000259" key="1">
    <source>
        <dbReference type="PROSITE" id="PS50925"/>
    </source>
</evidence>
<dbReference type="RefSeq" id="WP_066921633.1">
    <property type="nucleotide sequence ID" value="NZ_BPQO01000014.1"/>
</dbReference>
<keyword evidence="3" id="KW-1185">Reference proteome</keyword>
<protein>
    <recommendedName>
        <fullName evidence="1">BLUF domain-containing protein</fullName>
    </recommendedName>
</protein>
<dbReference type="SMART" id="SM01034">
    <property type="entry name" value="BLUF"/>
    <property type="match status" value="1"/>
</dbReference>
<reference evidence="2" key="2">
    <citation type="submission" date="2021-08" db="EMBL/GenBank/DDBJ databases">
        <authorList>
            <person name="Tani A."/>
            <person name="Ola A."/>
            <person name="Ogura Y."/>
            <person name="Katsura K."/>
            <person name="Hayashi T."/>
        </authorList>
    </citation>
    <scope>NUCLEOTIDE SEQUENCE</scope>
    <source>
        <strain evidence="2">DSM 16372</strain>
    </source>
</reference>
<comment type="caution">
    <text evidence="2">The sequence shown here is derived from an EMBL/GenBank/DDBJ whole genome shotgun (WGS) entry which is preliminary data.</text>
</comment>
<dbReference type="Pfam" id="PF04940">
    <property type="entry name" value="BLUF"/>
    <property type="match status" value="1"/>
</dbReference>
<sequence>MFRLIYKSAARHEAEEMFRPPNLPAILEASRRRNGEAGLTGVLVYTGTGFLQVLEGGQAEVLGVFERLLVDRRHRSISVIEMGETERRLFGCWSMGFLGASPEADARLEAALGPLPGLERDPARRVELLRATLLLLVDAPISLLWREGLT</sequence>
<dbReference type="Proteomes" id="UP001055247">
    <property type="component" value="Unassembled WGS sequence"/>
</dbReference>
<reference evidence="2" key="1">
    <citation type="journal article" date="2016" name="Front. Microbiol.">
        <title>Genome Sequence of the Piezophilic, Mesophilic Sulfate-Reducing Bacterium Desulfovibrio indicus J2T.</title>
        <authorList>
            <person name="Cao J."/>
            <person name="Maignien L."/>
            <person name="Shao Z."/>
            <person name="Alain K."/>
            <person name="Jebbar M."/>
        </authorList>
    </citation>
    <scope>NUCLEOTIDE SEQUENCE</scope>
    <source>
        <strain evidence="2">DSM 16372</strain>
    </source>
</reference>
<dbReference type="PROSITE" id="PS50925">
    <property type="entry name" value="BLUF"/>
    <property type="match status" value="1"/>
</dbReference>
<proteinExistence type="predicted"/>
<dbReference type="InterPro" id="IPR007024">
    <property type="entry name" value="BLUF_domain"/>
</dbReference>
<evidence type="ECO:0000313" key="2">
    <source>
        <dbReference type="EMBL" id="GJD89825.1"/>
    </source>
</evidence>
<dbReference type="EMBL" id="BPQO01000014">
    <property type="protein sequence ID" value="GJD89825.1"/>
    <property type="molecule type" value="Genomic_DNA"/>
</dbReference>